<evidence type="ECO:0000256" key="1">
    <source>
        <dbReference type="ARBA" id="ARBA00004498"/>
    </source>
</evidence>
<evidence type="ECO:0000256" key="8">
    <source>
        <dbReference type="ARBA" id="ARBA00023288"/>
    </source>
</evidence>
<evidence type="ECO:0000256" key="3">
    <source>
        <dbReference type="ARBA" id="ARBA00022473"/>
    </source>
</evidence>
<protein>
    <recommendedName>
        <fullName evidence="9">Protein Wnt</fullName>
    </recommendedName>
</protein>
<evidence type="ECO:0000313" key="11">
    <source>
        <dbReference type="EMBL" id="KFM62061.1"/>
    </source>
</evidence>
<evidence type="ECO:0000256" key="2">
    <source>
        <dbReference type="ARBA" id="ARBA00005683"/>
    </source>
</evidence>
<dbReference type="EMBL" id="KK114272">
    <property type="protein sequence ID" value="KFM62061.1"/>
    <property type="molecule type" value="Genomic_DNA"/>
</dbReference>
<gene>
    <name evidence="11" type="ORF">X975_25782</name>
</gene>
<dbReference type="GO" id="GO:0030182">
    <property type="term" value="P:neuron differentiation"/>
    <property type="evidence" value="ECO:0007669"/>
    <property type="project" value="TreeGrafter"/>
</dbReference>
<keyword evidence="12" id="KW-1185">Reference proteome</keyword>
<evidence type="ECO:0000256" key="4">
    <source>
        <dbReference type="ARBA" id="ARBA00022525"/>
    </source>
</evidence>
<accession>A0A087TAC2</accession>
<keyword evidence="6 9" id="KW-0879">Wnt signaling pathway</keyword>
<dbReference type="STRING" id="407821.A0A087TAC2"/>
<keyword evidence="3 9" id="KW-0217">Developmental protein</keyword>
<organism evidence="11 12">
    <name type="scientific">Stegodyphus mimosarum</name>
    <name type="common">African social velvet spider</name>
    <dbReference type="NCBI Taxonomy" id="407821"/>
    <lineage>
        <taxon>Eukaryota</taxon>
        <taxon>Metazoa</taxon>
        <taxon>Ecdysozoa</taxon>
        <taxon>Arthropoda</taxon>
        <taxon>Chelicerata</taxon>
        <taxon>Arachnida</taxon>
        <taxon>Araneae</taxon>
        <taxon>Araneomorphae</taxon>
        <taxon>Entelegynae</taxon>
        <taxon>Eresoidea</taxon>
        <taxon>Eresidae</taxon>
        <taxon>Stegodyphus</taxon>
    </lineage>
</organism>
<comment type="function">
    <text evidence="9">Ligand for members of the frizzled family of seven transmembrane receptors.</text>
</comment>
<dbReference type="AlphaFoldDB" id="A0A087TAC2"/>
<dbReference type="GO" id="GO:0045165">
    <property type="term" value="P:cell fate commitment"/>
    <property type="evidence" value="ECO:0007669"/>
    <property type="project" value="TreeGrafter"/>
</dbReference>
<feature type="compositionally biased region" description="Polar residues" evidence="10">
    <location>
        <begin position="62"/>
        <end position="75"/>
    </location>
</feature>
<evidence type="ECO:0000256" key="10">
    <source>
        <dbReference type="SAM" id="MobiDB-lite"/>
    </source>
</evidence>
<dbReference type="PANTHER" id="PTHR12027">
    <property type="entry name" value="WNT RELATED"/>
    <property type="match status" value="1"/>
</dbReference>
<evidence type="ECO:0000256" key="9">
    <source>
        <dbReference type="RuleBase" id="RU003500"/>
    </source>
</evidence>
<evidence type="ECO:0000256" key="6">
    <source>
        <dbReference type="ARBA" id="ARBA00022687"/>
    </source>
</evidence>
<dbReference type="GO" id="GO:0005125">
    <property type="term" value="F:cytokine activity"/>
    <property type="evidence" value="ECO:0007669"/>
    <property type="project" value="TreeGrafter"/>
</dbReference>
<dbReference type="InterPro" id="IPR005817">
    <property type="entry name" value="Wnt"/>
</dbReference>
<comment type="subcellular location">
    <subcellularLocation>
        <location evidence="1 9">Secreted</location>
        <location evidence="1 9">Extracellular space</location>
        <location evidence="1 9">Extracellular matrix</location>
    </subcellularLocation>
</comment>
<proteinExistence type="inferred from homology"/>
<evidence type="ECO:0000256" key="5">
    <source>
        <dbReference type="ARBA" id="ARBA00022530"/>
    </source>
</evidence>
<reference evidence="11 12" key="1">
    <citation type="submission" date="2013-11" db="EMBL/GenBank/DDBJ databases">
        <title>Genome sequencing of Stegodyphus mimosarum.</title>
        <authorList>
            <person name="Bechsgaard J."/>
        </authorList>
    </citation>
    <scope>NUCLEOTIDE SEQUENCE [LARGE SCALE GENOMIC DNA]</scope>
</reference>
<evidence type="ECO:0000313" key="12">
    <source>
        <dbReference type="Proteomes" id="UP000054359"/>
    </source>
</evidence>
<feature type="region of interest" description="Disordered" evidence="10">
    <location>
        <begin position="48"/>
        <end position="75"/>
    </location>
</feature>
<keyword evidence="4" id="KW-0964">Secreted</keyword>
<keyword evidence="7" id="KW-1015">Disulfide bond</keyword>
<dbReference type="OrthoDB" id="5945655at2759"/>
<dbReference type="GO" id="GO:0060070">
    <property type="term" value="P:canonical Wnt signaling pathway"/>
    <property type="evidence" value="ECO:0007669"/>
    <property type="project" value="TreeGrafter"/>
</dbReference>
<name>A0A087TAC2_STEMI</name>
<keyword evidence="8" id="KW-0449">Lipoprotein</keyword>
<dbReference type="InterPro" id="IPR018161">
    <property type="entry name" value="Wnt_CS"/>
</dbReference>
<evidence type="ECO:0000256" key="7">
    <source>
        <dbReference type="ARBA" id="ARBA00023157"/>
    </source>
</evidence>
<dbReference type="GO" id="GO:0005615">
    <property type="term" value="C:extracellular space"/>
    <property type="evidence" value="ECO:0007669"/>
    <property type="project" value="TreeGrafter"/>
</dbReference>
<feature type="non-terminal residue" evidence="11">
    <location>
        <position position="75"/>
    </location>
</feature>
<dbReference type="Pfam" id="PF00110">
    <property type="entry name" value="wnt"/>
    <property type="match status" value="1"/>
</dbReference>
<keyword evidence="5" id="KW-0272">Extracellular matrix</keyword>
<dbReference type="Proteomes" id="UP000054359">
    <property type="component" value="Unassembled WGS sequence"/>
</dbReference>
<dbReference type="GO" id="GO:0005109">
    <property type="term" value="F:frizzled binding"/>
    <property type="evidence" value="ECO:0007669"/>
    <property type="project" value="TreeGrafter"/>
</dbReference>
<dbReference type="PANTHER" id="PTHR12027:SF81">
    <property type="entry name" value="WNT INHIBITOR OF DORSAL PROTEIN"/>
    <property type="match status" value="1"/>
</dbReference>
<comment type="similarity">
    <text evidence="2 9">Belongs to the Wnt family.</text>
</comment>
<dbReference type="PROSITE" id="PS00246">
    <property type="entry name" value="WNT1"/>
    <property type="match status" value="1"/>
</dbReference>
<sequence>MRRSCKCHGVSGSCSTQTCWMRMEELRQVGNYLKEAYEKAERVEYNDHGSLLPTKQRKMRNRNSITSTPTLRVPR</sequence>